<evidence type="ECO:0000256" key="4">
    <source>
        <dbReference type="ARBA" id="ARBA00022801"/>
    </source>
</evidence>
<dbReference type="SUPFAM" id="SSF144091">
    <property type="entry name" value="Rhomboid-like"/>
    <property type="match status" value="1"/>
</dbReference>
<comment type="caution">
    <text evidence="10">The sequence shown here is derived from an EMBL/GenBank/DDBJ whole genome shotgun (WGS) entry which is preliminary data.</text>
</comment>
<dbReference type="InterPro" id="IPR022764">
    <property type="entry name" value="Peptidase_S54_rhomboid_dom"/>
</dbReference>
<keyword evidence="3 7" id="KW-0812">Transmembrane</keyword>
<dbReference type="InterPro" id="IPR035952">
    <property type="entry name" value="Rhomboid-like_sf"/>
</dbReference>
<dbReference type="PANTHER" id="PTHR43731">
    <property type="entry name" value="RHOMBOID PROTEASE"/>
    <property type="match status" value="1"/>
</dbReference>
<dbReference type="EMBL" id="RXOF01000003">
    <property type="protein sequence ID" value="RTQ51689.1"/>
    <property type="molecule type" value="Genomic_DNA"/>
</dbReference>
<comment type="subcellular location">
    <subcellularLocation>
        <location evidence="1">Membrane</location>
        <topology evidence="1">Multi-pass membrane protein</topology>
    </subcellularLocation>
</comment>
<feature type="domain" description="Peptidase S54 rhomboid" evidence="8">
    <location>
        <begin position="44"/>
        <end position="184"/>
    </location>
</feature>
<evidence type="ECO:0000256" key="7">
    <source>
        <dbReference type="SAM" id="Phobius"/>
    </source>
</evidence>
<feature type="domain" description="DUF6576" evidence="9">
    <location>
        <begin position="231"/>
        <end position="276"/>
    </location>
</feature>
<evidence type="ECO:0000256" key="2">
    <source>
        <dbReference type="ARBA" id="ARBA00009045"/>
    </source>
</evidence>
<dbReference type="Gene3D" id="1.20.1540.10">
    <property type="entry name" value="Rhomboid-like"/>
    <property type="match status" value="1"/>
</dbReference>
<dbReference type="OrthoDB" id="9807874at2"/>
<gene>
    <name evidence="10" type="ORF">EJV47_07795</name>
</gene>
<accession>A0A431U660</accession>
<dbReference type="InterPro" id="IPR046483">
    <property type="entry name" value="DUF6576"/>
</dbReference>
<organism evidence="10 11">
    <name type="scientific">Hymenobacter gummosus</name>
    <dbReference type="NCBI Taxonomy" id="1776032"/>
    <lineage>
        <taxon>Bacteria</taxon>
        <taxon>Pseudomonadati</taxon>
        <taxon>Bacteroidota</taxon>
        <taxon>Cytophagia</taxon>
        <taxon>Cytophagales</taxon>
        <taxon>Hymenobacteraceae</taxon>
        <taxon>Hymenobacter</taxon>
    </lineage>
</organism>
<dbReference type="GO" id="GO:0004252">
    <property type="term" value="F:serine-type endopeptidase activity"/>
    <property type="evidence" value="ECO:0007669"/>
    <property type="project" value="InterPro"/>
</dbReference>
<evidence type="ECO:0000256" key="3">
    <source>
        <dbReference type="ARBA" id="ARBA00022692"/>
    </source>
</evidence>
<evidence type="ECO:0000256" key="5">
    <source>
        <dbReference type="ARBA" id="ARBA00022989"/>
    </source>
</evidence>
<dbReference type="InterPro" id="IPR050925">
    <property type="entry name" value="Rhomboid_protease_S54"/>
</dbReference>
<feature type="transmembrane region" description="Helical" evidence="7">
    <location>
        <begin position="191"/>
        <end position="213"/>
    </location>
</feature>
<keyword evidence="4" id="KW-0378">Hydrolase</keyword>
<dbReference type="PANTHER" id="PTHR43731:SF14">
    <property type="entry name" value="PRESENILIN-ASSOCIATED RHOMBOID-LIKE PROTEIN, MITOCHONDRIAL"/>
    <property type="match status" value="1"/>
</dbReference>
<feature type="transmembrane region" description="Helical" evidence="7">
    <location>
        <begin position="84"/>
        <end position="102"/>
    </location>
</feature>
<dbReference type="Proteomes" id="UP000282184">
    <property type="component" value="Unassembled WGS sequence"/>
</dbReference>
<sequence length="283" mass="30976">MNGFGIIGLLICLGCAVVTYQGLKYDSYLQRYKFQVGAILNLRQYGRLLSAGFLHVGWLHFGFNMLVLYNFAFGLEGFLGAGRFAGLYLLSLVGGNLLALYLHRRQLSYSAVGASGAVAGVVFACIALLPGAELTVFGLLTLPSWAYGLLYVLISIYGIRAKDTGVGHAAHLGGAITGLVVAAAIEPWVVQANYVTILLALLPTAAFLALVMWRPEVLAGARIFSQERGLYTLDDRSNIAKRQRQEEMNQLLDKISARGVDSLSKRERERLARLSEWWQDVEA</sequence>
<keyword evidence="6 7" id="KW-0472">Membrane</keyword>
<feature type="transmembrane region" description="Helical" evidence="7">
    <location>
        <begin position="6"/>
        <end position="23"/>
    </location>
</feature>
<dbReference type="GO" id="GO:0006508">
    <property type="term" value="P:proteolysis"/>
    <property type="evidence" value="ECO:0007669"/>
    <property type="project" value="UniProtKB-KW"/>
</dbReference>
<evidence type="ECO:0000313" key="11">
    <source>
        <dbReference type="Proteomes" id="UP000282184"/>
    </source>
</evidence>
<feature type="transmembrane region" description="Helical" evidence="7">
    <location>
        <begin position="109"/>
        <end position="129"/>
    </location>
</feature>
<reference evidence="10 11" key="1">
    <citation type="submission" date="2018-12" db="EMBL/GenBank/DDBJ databases">
        <title>Hymenobacter gummosus sp. nov., isolated from a spring.</title>
        <authorList>
            <person name="Nie L."/>
        </authorList>
    </citation>
    <scope>NUCLEOTIDE SEQUENCE [LARGE SCALE GENOMIC DNA]</scope>
    <source>
        <strain evidence="10 11">KCTC 52166</strain>
    </source>
</reference>
<name>A0A431U660_9BACT</name>
<dbReference type="RefSeq" id="WP_126692581.1">
    <property type="nucleotide sequence ID" value="NZ_RXOF01000003.1"/>
</dbReference>
<protein>
    <submittedName>
        <fullName evidence="10">Rhomboid family intramembrane serine protease</fullName>
    </submittedName>
</protein>
<feature type="transmembrane region" description="Helical" evidence="7">
    <location>
        <begin position="135"/>
        <end position="154"/>
    </location>
</feature>
<feature type="transmembrane region" description="Helical" evidence="7">
    <location>
        <begin position="166"/>
        <end position="185"/>
    </location>
</feature>
<comment type="similarity">
    <text evidence="2">Belongs to the peptidase S54 family.</text>
</comment>
<evidence type="ECO:0000256" key="1">
    <source>
        <dbReference type="ARBA" id="ARBA00004141"/>
    </source>
</evidence>
<evidence type="ECO:0000313" key="10">
    <source>
        <dbReference type="EMBL" id="RTQ51689.1"/>
    </source>
</evidence>
<dbReference type="AlphaFoldDB" id="A0A431U660"/>
<keyword evidence="10" id="KW-0645">Protease</keyword>
<evidence type="ECO:0000259" key="8">
    <source>
        <dbReference type="Pfam" id="PF01694"/>
    </source>
</evidence>
<dbReference type="GO" id="GO:0016020">
    <property type="term" value="C:membrane"/>
    <property type="evidence" value="ECO:0007669"/>
    <property type="project" value="UniProtKB-SubCell"/>
</dbReference>
<keyword evidence="11" id="KW-1185">Reference proteome</keyword>
<dbReference type="Pfam" id="PF01694">
    <property type="entry name" value="Rhomboid"/>
    <property type="match status" value="1"/>
</dbReference>
<evidence type="ECO:0000259" key="9">
    <source>
        <dbReference type="Pfam" id="PF20216"/>
    </source>
</evidence>
<evidence type="ECO:0000256" key="6">
    <source>
        <dbReference type="ARBA" id="ARBA00023136"/>
    </source>
</evidence>
<feature type="transmembrane region" description="Helical" evidence="7">
    <location>
        <begin position="48"/>
        <end position="72"/>
    </location>
</feature>
<proteinExistence type="inferred from homology"/>
<dbReference type="Pfam" id="PF20216">
    <property type="entry name" value="DUF6576"/>
    <property type="match status" value="1"/>
</dbReference>
<keyword evidence="5 7" id="KW-1133">Transmembrane helix</keyword>